<evidence type="ECO:0000313" key="18">
    <source>
        <dbReference type="Proteomes" id="UP000824151"/>
    </source>
</evidence>
<dbReference type="SUPFAM" id="SSF63737">
    <property type="entry name" value="Leukotriene A4 hydrolase N-terminal domain"/>
    <property type="match status" value="1"/>
</dbReference>
<feature type="domain" description="Peptidase M1 membrane alanine aminopeptidase" evidence="14">
    <location>
        <begin position="246"/>
        <end position="458"/>
    </location>
</feature>
<reference evidence="17" key="2">
    <citation type="submission" date="2021-04" db="EMBL/GenBank/DDBJ databases">
        <authorList>
            <person name="Gilroy R."/>
        </authorList>
    </citation>
    <scope>NUCLEOTIDE SEQUENCE</scope>
    <source>
        <strain evidence="17">ChiHejej3B27-3195</strain>
    </source>
</reference>
<dbReference type="InterPro" id="IPR045357">
    <property type="entry name" value="Aminopeptidase_N-like_N"/>
</dbReference>
<comment type="catalytic activity">
    <reaction evidence="1">
        <text>Release of an N-terminal amino acid, Xaa-|-Yaa- from a peptide, amide or arylamide. Xaa is preferably Ala, but may be most amino acids including Pro (slow action). When a terminal hydrophobic residue is followed by a prolyl residue, the two may be released as an intact Xaa-Pro dipeptide.</text>
        <dbReference type="EC" id="3.4.11.2"/>
    </reaction>
</comment>
<keyword evidence="6 17" id="KW-0031">Aminopeptidase</keyword>
<dbReference type="GO" id="GO:0005737">
    <property type="term" value="C:cytoplasm"/>
    <property type="evidence" value="ECO:0007669"/>
    <property type="project" value="TreeGrafter"/>
</dbReference>
<evidence type="ECO:0000256" key="4">
    <source>
        <dbReference type="ARBA" id="ARBA00012564"/>
    </source>
</evidence>
<reference evidence="17" key="1">
    <citation type="journal article" date="2021" name="PeerJ">
        <title>Extensive microbial diversity within the chicken gut microbiome revealed by metagenomics and culture.</title>
        <authorList>
            <person name="Gilroy R."/>
            <person name="Ravi A."/>
            <person name="Getino M."/>
            <person name="Pursley I."/>
            <person name="Horton D.L."/>
            <person name="Alikhan N.F."/>
            <person name="Baker D."/>
            <person name="Gharbi K."/>
            <person name="Hall N."/>
            <person name="Watson M."/>
            <person name="Adriaenssens E.M."/>
            <person name="Foster-Nyarko E."/>
            <person name="Jarju S."/>
            <person name="Secka A."/>
            <person name="Antonio M."/>
            <person name="Oren A."/>
            <person name="Chaudhuri R.R."/>
            <person name="La Ragione R."/>
            <person name="Hildebrand F."/>
            <person name="Pallen M.J."/>
        </authorList>
    </citation>
    <scope>NUCLEOTIDE SEQUENCE</scope>
    <source>
        <strain evidence="17">ChiHejej3B27-3195</strain>
    </source>
</reference>
<accession>A0A9D2A7F8</accession>
<dbReference type="NCBIfam" id="TIGR02412">
    <property type="entry name" value="pepN_strep_liv"/>
    <property type="match status" value="1"/>
</dbReference>
<keyword evidence="7" id="KW-0645">Protease</keyword>
<gene>
    <name evidence="17" type="primary">pepN</name>
    <name evidence="17" type="ORF">H9871_07070</name>
</gene>
<dbReference type="GO" id="GO:0005615">
    <property type="term" value="C:extracellular space"/>
    <property type="evidence" value="ECO:0007669"/>
    <property type="project" value="TreeGrafter"/>
</dbReference>
<dbReference type="PANTHER" id="PTHR11533">
    <property type="entry name" value="PROTEASE M1 ZINC METALLOPROTEASE"/>
    <property type="match status" value="1"/>
</dbReference>
<name>A0A9D2A7F8_9MICC</name>
<dbReference type="GO" id="GO:0008270">
    <property type="term" value="F:zinc ion binding"/>
    <property type="evidence" value="ECO:0007669"/>
    <property type="project" value="InterPro"/>
</dbReference>
<evidence type="ECO:0000256" key="11">
    <source>
        <dbReference type="ARBA" id="ARBA00023049"/>
    </source>
</evidence>
<dbReference type="CDD" id="cd09602">
    <property type="entry name" value="M1_APN"/>
    <property type="match status" value="1"/>
</dbReference>
<evidence type="ECO:0000259" key="15">
    <source>
        <dbReference type="Pfam" id="PF11838"/>
    </source>
</evidence>
<dbReference type="EMBL" id="DXGD01000263">
    <property type="protein sequence ID" value="HIW99890.1"/>
    <property type="molecule type" value="Genomic_DNA"/>
</dbReference>
<organism evidence="17 18">
    <name type="scientific">Candidatus Nesterenkonia stercoripullorum</name>
    <dbReference type="NCBI Taxonomy" id="2838701"/>
    <lineage>
        <taxon>Bacteria</taxon>
        <taxon>Bacillati</taxon>
        <taxon>Actinomycetota</taxon>
        <taxon>Actinomycetes</taxon>
        <taxon>Micrococcales</taxon>
        <taxon>Micrococcaceae</taxon>
        <taxon>Nesterenkonia</taxon>
    </lineage>
</organism>
<evidence type="ECO:0000256" key="10">
    <source>
        <dbReference type="ARBA" id="ARBA00022833"/>
    </source>
</evidence>
<dbReference type="Proteomes" id="UP000824151">
    <property type="component" value="Unassembled WGS sequence"/>
</dbReference>
<evidence type="ECO:0000256" key="9">
    <source>
        <dbReference type="ARBA" id="ARBA00022801"/>
    </source>
</evidence>
<evidence type="ECO:0000256" key="7">
    <source>
        <dbReference type="ARBA" id="ARBA00022670"/>
    </source>
</evidence>
<evidence type="ECO:0000259" key="14">
    <source>
        <dbReference type="Pfam" id="PF01433"/>
    </source>
</evidence>
<dbReference type="Gene3D" id="2.60.40.1730">
    <property type="entry name" value="tricorn interacting facor f3 domain"/>
    <property type="match status" value="1"/>
</dbReference>
<evidence type="ECO:0000256" key="13">
    <source>
        <dbReference type="ARBA" id="ARBA00031533"/>
    </source>
</evidence>
<dbReference type="AlphaFoldDB" id="A0A9D2A7F8"/>
<evidence type="ECO:0000256" key="3">
    <source>
        <dbReference type="ARBA" id="ARBA00010136"/>
    </source>
</evidence>
<evidence type="ECO:0000259" key="16">
    <source>
        <dbReference type="Pfam" id="PF17900"/>
    </source>
</evidence>
<dbReference type="InterPro" id="IPR024571">
    <property type="entry name" value="ERAP1-like_C_dom"/>
</dbReference>
<keyword evidence="8" id="KW-0479">Metal-binding</keyword>
<dbReference type="Pfam" id="PF01433">
    <property type="entry name" value="Peptidase_M1"/>
    <property type="match status" value="1"/>
</dbReference>
<dbReference type="Gene3D" id="1.10.390.10">
    <property type="entry name" value="Neutral Protease Domain 2"/>
    <property type="match status" value="1"/>
</dbReference>
<dbReference type="GO" id="GO:0070006">
    <property type="term" value="F:metalloaminopeptidase activity"/>
    <property type="evidence" value="ECO:0007669"/>
    <property type="project" value="TreeGrafter"/>
</dbReference>
<evidence type="ECO:0000256" key="8">
    <source>
        <dbReference type="ARBA" id="ARBA00022723"/>
    </source>
</evidence>
<dbReference type="GO" id="GO:0043171">
    <property type="term" value="P:peptide catabolic process"/>
    <property type="evidence" value="ECO:0007669"/>
    <property type="project" value="TreeGrafter"/>
</dbReference>
<dbReference type="InterPro" id="IPR050344">
    <property type="entry name" value="Peptidase_M1_aminopeptidases"/>
</dbReference>
<keyword evidence="9 17" id="KW-0378">Hydrolase</keyword>
<dbReference type="EC" id="3.4.11.2" evidence="4"/>
<sequence>MDRSNLSREEAAHRSAAIEVASYDVHVDFSRAADLSATTYPVRTRIEFAAKEPETFLDYLGDHVRSLRINGTDVDVRTAVGASRLRLSGLQEHNTVEIDSVSVYSRSGEGLHRFSDPADGKVYLYTQYEPADSRRVFPVFEQPDLKARFRFSITGPSSWELRSNGAEISRSQVPGEAANLTDAGLVTVTFAETPPIPSYITALLAGPYHRVDAQWDGSGHGAGSIDMALLCRESLAPHFDAEELADLTRRGLDFFHREFAYPYPWGKYDQVFVPEYNLGAMENPGLVTFTESYVFDTAATQAQHGARAETLFHEMAHMWFGDLVTMGWWDDLWLKESFADYMGSLAVDEATDWGTAWIAFANGRKAWAYVQDQLPTTHPIVADIADLEAADQNFDGITYAKGASVLKQLAAFAGREAFRSATRTYFARHAFGNASLRDFLACLEEATGQDMRSWAQAWLQTAGVPVLAAEEEDGGAIAVLASGEDPATGAGVARPHVVAVGVHSLDVSAGQLTRQASQRVALDPQAPEGRTVVQGLIAPEAGIPRLLLPNDEDLTYAKLSVDPDSVAAALTYPIADPLARATVWASLWSMVRDADLPAGTFVEAVMRLGLEIPEVIVVQSLLRQADEALASFTPEEGRNELEQRFAGRLAQFLTEVSGGDLQRAAARSLARISRREPSQLDLLATLLDGGADELGIEGLTVDEELRWSFLQALCAHGRADADALDRELRRRTTARARIAHRLALAARPDDVVKSAAFEQALSGRDAEGAELSNDHLTATIDGFRIRLRQTVPARSVEAFTEEYFASLEDVWSRMSQGQATRVVEGLFPGSQDLAPGELPESHDVVVRTRGWLEEHIDAPSALRRIIVEELDHLLRRLTAQHRNRSRAGS</sequence>
<protein>
    <recommendedName>
        <fullName evidence="5">Aminopeptidase N</fullName>
        <ecNumber evidence="4">3.4.11.2</ecNumber>
    </recommendedName>
    <alternativeName>
        <fullName evidence="12">Alanine aminopeptidase</fullName>
    </alternativeName>
    <alternativeName>
        <fullName evidence="13">Lysyl aminopeptidase</fullName>
    </alternativeName>
</protein>
<dbReference type="InterPro" id="IPR014782">
    <property type="entry name" value="Peptidase_M1_dom"/>
</dbReference>
<evidence type="ECO:0000256" key="1">
    <source>
        <dbReference type="ARBA" id="ARBA00000098"/>
    </source>
</evidence>
<evidence type="ECO:0000256" key="12">
    <source>
        <dbReference type="ARBA" id="ARBA00029811"/>
    </source>
</evidence>
<evidence type="ECO:0000256" key="6">
    <source>
        <dbReference type="ARBA" id="ARBA00022438"/>
    </source>
</evidence>
<dbReference type="SUPFAM" id="SSF55486">
    <property type="entry name" value="Metalloproteases ('zincins'), catalytic domain"/>
    <property type="match status" value="1"/>
</dbReference>
<comment type="similarity">
    <text evidence="3">Belongs to the peptidase M1 family.</text>
</comment>
<dbReference type="FunFam" id="1.10.390.10:FF:000004">
    <property type="entry name" value="Aminopeptidase N"/>
    <property type="match status" value="1"/>
</dbReference>
<proteinExistence type="inferred from homology"/>
<evidence type="ECO:0000313" key="17">
    <source>
        <dbReference type="EMBL" id="HIW99890.1"/>
    </source>
</evidence>
<dbReference type="Pfam" id="PF17900">
    <property type="entry name" value="Peptidase_M1_N"/>
    <property type="match status" value="1"/>
</dbReference>
<comment type="cofactor">
    <cofactor evidence="2">
        <name>Zn(2+)</name>
        <dbReference type="ChEBI" id="CHEBI:29105"/>
    </cofactor>
</comment>
<evidence type="ECO:0000256" key="5">
    <source>
        <dbReference type="ARBA" id="ARBA00015611"/>
    </source>
</evidence>
<feature type="domain" description="ERAP1-like C-terminal" evidence="15">
    <location>
        <begin position="547"/>
        <end position="873"/>
    </location>
</feature>
<feature type="domain" description="Aminopeptidase N-like N-terminal" evidence="16">
    <location>
        <begin position="92"/>
        <end position="200"/>
    </location>
</feature>
<dbReference type="InterPro" id="IPR001930">
    <property type="entry name" value="Peptidase_M1"/>
</dbReference>
<dbReference type="PRINTS" id="PR00756">
    <property type="entry name" value="ALADIPTASE"/>
</dbReference>
<evidence type="ECO:0000256" key="2">
    <source>
        <dbReference type="ARBA" id="ARBA00001947"/>
    </source>
</evidence>
<dbReference type="PANTHER" id="PTHR11533:SF174">
    <property type="entry name" value="PUROMYCIN-SENSITIVE AMINOPEPTIDASE-RELATED"/>
    <property type="match status" value="1"/>
</dbReference>
<dbReference type="GO" id="GO:0006508">
    <property type="term" value="P:proteolysis"/>
    <property type="evidence" value="ECO:0007669"/>
    <property type="project" value="UniProtKB-KW"/>
</dbReference>
<dbReference type="Pfam" id="PF11838">
    <property type="entry name" value="ERAP1_C"/>
    <property type="match status" value="1"/>
</dbReference>
<dbReference type="GO" id="GO:0042277">
    <property type="term" value="F:peptide binding"/>
    <property type="evidence" value="ECO:0007669"/>
    <property type="project" value="TreeGrafter"/>
</dbReference>
<keyword evidence="10" id="KW-0862">Zinc</keyword>
<dbReference type="InterPro" id="IPR042097">
    <property type="entry name" value="Aminopeptidase_N-like_N_sf"/>
</dbReference>
<dbReference type="GO" id="GO:0016020">
    <property type="term" value="C:membrane"/>
    <property type="evidence" value="ECO:0007669"/>
    <property type="project" value="TreeGrafter"/>
</dbReference>
<keyword evidence="11" id="KW-0482">Metalloprotease</keyword>
<dbReference type="InterPro" id="IPR027268">
    <property type="entry name" value="Peptidase_M4/M1_CTD_sf"/>
</dbReference>
<dbReference type="InterPro" id="IPR012778">
    <property type="entry name" value="Pept_M1_aminopeptidase"/>
</dbReference>
<comment type="caution">
    <text evidence="17">The sequence shown here is derived from an EMBL/GenBank/DDBJ whole genome shotgun (WGS) entry which is preliminary data.</text>
</comment>
<dbReference type="GO" id="GO:0016285">
    <property type="term" value="F:alanyl aminopeptidase activity"/>
    <property type="evidence" value="ECO:0007669"/>
    <property type="project" value="UniProtKB-EC"/>
</dbReference>